<dbReference type="Pfam" id="PF09348">
    <property type="entry name" value="DUF1990"/>
    <property type="match status" value="1"/>
</dbReference>
<keyword evidence="3" id="KW-1185">Reference proteome</keyword>
<feature type="domain" description="DUF1990" evidence="1">
    <location>
        <begin position="10"/>
        <end position="164"/>
    </location>
</feature>
<dbReference type="PANTHER" id="PTHR34202:SF1">
    <property type="entry name" value="UPF0548 PROTEIN"/>
    <property type="match status" value="1"/>
</dbReference>
<reference evidence="2 3" key="1">
    <citation type="submission" date="2019-02" db="EMBL/GenBank/DDBJ databases">
        <title>Kribbella capetownensis sp. nov. and Kribbella speibonae sp. nov., isolated from soil.</title>
        <authorList>
            <person name="Curtis S.M."/>
            <person name="Norton I."/>
            <person name="Everest G.J."/>
            <person name="Meyers P.R."/>
        </authorList>
    </citation>
    <scope>NUCLEOTIDE SEQUENCE [LARGE SCALE GENOMIC DNA]</scope>
    <source>
        <strain evidence="2 3">SK5</strain>
    </source>
</reference>
<dbReference type="Proteomes" id="UP000292385">
    <property type="component" value="Unassembled WGS sequence"/>
</dbReference>
<evidence type="ECO:0000313" key="3">
    <source>
        <dbReference type="Proteomes" id="UP000292385"/>
    </source>
</evidence>
<evidence type="ECO:0000313" key="2">
    <source>
        <dbReference type="EMBL" id="TCC28172.1"/>
    </source>
</evidence>
<proteinExistence type="predicted"/>
<sequence>MSELTPTYEAEHQPGFRISENTVILGHGSSLWSFVSTEILRWGVKTRSGFSVESGAPSNRGSVGSPVVVGDRWWLVARLGSFRLHEPVQILEVVDRPELKGFTYGTLAGHPVRGRETFLVRHEPDDSVHLTIRSCTRPAPGPWRLVFPIALLAQRFYRKRYLRALSG</sequence>
<dbReference type="InterPro" id="IPR014457">
    <property type="entry name" value="UCP010260"/>
</dbReference>
<evidence type="ECO:0000259" key="1">
    <source>
        <dbReference type="Pfam" id="PF09348"/>
    </source>
</evidence>
<organism evidence="2 3">
    <name type="scientific">Kribbella speibonae</name>
    <dbReference type="NCBI Taxonomy" id="1572660"/>
    <lineage>
        <taxon>Bacteria</taxon>
        <taxon>Bacillati</taxon>
        <taxon>Actinomycetota</taxon>
        <taxon>Actinomycetes</taxon>
        <taxon>Propionibacteriales</taxon>
        <taxon>Kribbellaceae</taxon>
        <taxon>Kribbella</taxon>
    </lineage>
</organism>
<dbReference type="EMBL" id="SJJY01000001">
    <property type="protein sequence ID" value="TCC28172.1"/>
    <property type="molecule type" value="Genomic_DNA"/>
</dbReference>
<dbReference type="PIRSF" id="PIRSF010260">
    <property type="entry name" value="UCP010260"/>
    <property type="match status" value="1"/>
</dbReference>
<gene>
    <name evidence="2" type="ORF">E0H58_00635</name>
</gene>
<accession>A0ABY2AH62</accession>
<name>A0ABY2AH62_9ACTN</name>
<dbReference type="PANTHER" id="PTHR34202">
    <property type="entry name" value="UPF0548 PROTEIN"/>
    <property type="match status" value="1"/>
</dbReference>
<protein>
    <submittedName>
        <fullName evidence="2">DUF1990 domain-containing protein</fullName>
    </submittedName>
</protein>
<dbReference type="InterPro" id="IPR018960">
    <property type="entry name" value="DUF1990"/>
</dbReference>
<comment type="caution">
    <text evidence="2">The sequence shown here is derived from an EMBL/GenBank/DDBJ whole genome shotgun (WGS) entry which is preliminary data.</text>
</comment>